<evidence type="ECO:0000256" key="5">
    <source>
        <dbReference type="ARBA" id="ARBA00023274"/>
    </source>
</evidence>
<dbReference type="InterPro" id="IPR004389">
    <property type="entry name" value="Ribosomal_uL18_bac-type"/>
</dbReference>
<comment type="function">
    <text evidence="7">This is one of the proteins that bind and probably mediate the attachment of the 5S RNA into the large ribosomal subunit, where it forms part of the central protuberance.</text>
</comment>
<evidence type="ECO:0000313" key="9">
    <source>
        <dbReference type="Proteomes" id="UP000178650"/>
    </source>
</evidence>
<evidence type="ECO:0000313" key="8">
    <source>
        <dbReference type="EMBL" id="OGZ78902.1"/>
    </source>
</evidence>
<reference evidence="8 9" key="1">
    <citation type="journal article" date="2016" name="Nat. Commun.">
        <title>Thousands of microbial genomes shed light on interconnected biogeochemical processes in an aquifer system.</title>
        <authorList>
            <person name="Anantharaman K."/>
            <person name="Brown C.T."/>
            <person name="Hug L.A."/>
            <person name="Sharon I."/>
            <person name="Castelle C.J."/>
            <person name="Probst A.J."/>
            <person name="Thomas B.C."/>
            <person name="Singh A."/>
            <person name="Wilkins M.J."/>
            <person name="Karaoz U."/>
            <person name="Brodie E.L."/>
            <person name="Williams K.H."/>
            <person name="Hubbard S.S."/>
            <person name="Banfield J.F."/>
        </authorList>
    </citation>
    <scope>NUCLEOTIDE SEQUENCE [LARGE SCALE GENOMIC DNA]</scope>
</reference>
<dbReference type="GO" id="GO:1990904">
    <property type="term" value="C:ribonucleoprotein complex"/>
    <property type="evidence" value="ECO:0007669"/>
    <property type="project" value="UniProtKB-KW"/>
</dbReference>
<gene>
    <name evidence="7" type="primary">rplR</name>
    <name evidence="8" type="ORF">A2358_02030</name>
</gene>
<evidence type="ECO:0000256" key="2">
    <source>
        <dbReference type="ARBA" id="ARBA00022730"/>
    </source>
</evidence>
<dbReference type="Proteomes" id="UP000178650">
    <property type="component" value="Unassembled WGS sequence"/>
</dbReference>
<dbReference type="AlphaFoldDB" id="A0A1G2IW34"/>
<protein>
    <recommendedName>
        <fullName evidence="6 7">Large ribosomal subunit protein uL18</fullName>
    </recommendedName>
</protein>
<accession>A0A1G2IW34</accession>
<dbReference type="InterPro" id="IPR005484">
    <property type="entry name" value="Ribosomal_uL18_bac/plant/anim"/>
</dbReference>
<dbReference type="GO" id="GO:0005840">
    <property type="term" value="C:ribosome"/>
    <property type="evidence" value="ECO:0007669"/>
    <property type="project" value="UniProtKB-KW"/>
</dbReference>
<dbReference type="GO" id="GO:0005737">
    <property type="term" value="C:cytoplasm"/>
    <property type="evidence" value="ECO:0007669"/>
    <property type="project" value="UniProtKB-ARBA"/>
</dbReference>
<evidence type="ECO:0000256" key="6">
    <source>
        <dbReference type="ARBA" id="ARBA00035197"/>
    </source>
</evidence>
<dbReference type="PANTHER" id="PTHR12899">
    <property type="entry name" value="39S RIBOSOMAL PROTEIN L18, MITOCHONDRIAL"/>
    <property type="match status" value="1"/>
</dbReference>
<evidence type="ECO:0000256" key="1">
    <source>
        <dbReference type="ARBA" id="ARBA00007116"/>
    </source>
</evidence>
<dbReference type="HAMAP" id="MF_01337_B">
    <property type="entry name" value="Ribosomal_uL18_B"/>
    <property type="match status" value="1"/>
</dbReference>
<keyword evidence="2 7" id="KW-0699">rRNA-binding</keyword>
<evidence type="ECO:0000256" key="3">
    <source>
        <dbReference type="ARBA" id="ARBA00022884"/>
    </source>
</evidence>
<dbReference type="NCBIfam" id="TIGR00060">
    <property type="entry name" value="L18_bact"/>
    <property type="match status" value="1"/>
</dbReference>
<dbReference type="Pfam" id="PF00861">
    <property type="entry name" value="Ribosomal_L18p"/>
    <property type="match status" value="1"/>
</dbReference>
<proteinExistence type="inferred from homology"/>
<dbReference type="PANTHER" id="PTHR12899:SF3">
    <property type="entry name" value="LARGE RIBOSOMAL SUBUNIT PROTEIN UL18M"/>
    <property type="match status" value="1"/>
</dbReference>
<comment type="subunit">
    <text evidence="7">Part of the 50S ribosomal subunit; part of the 5S rRNA/L5/L18/L25 subcomplex. Contacts the 5S and 23S rRNAs.</text>
</comment>
<evidence type="ECO:0000256" key="7">
    <source>
        <dbReference type="HAMAP-Rule" id="MF_01337"/>
    </source>
</evidence>
<sequence>MSIKKDKRIRRHKKIRMAMHGTKDRPRLFVFRSNQHIYAQLVDDDKAKILVSVSDKNIKSKKSLPAGRQGEKKSDVAREVGKSIAKKAMENKIEKVIFDRGGIVFHGRIKALAEGAREEGLKF</sequence>
<dbReference type="EMBL" id="MHPJ01000011">
    <property type="protein sequence ID" value="OGZ78902.1"/>
    <property type="molecule type" value="Genomic_DNA"/>
</dbReference>
<dbReference type="STRING" id="1802223.A2358_02030"/>
<dbReference type="Gene3D" id="3.30.420.100">
    <property type="match status" value="1"/>
</dbReference>
<dbReference type="CDD" id="cd00432">
    <property type="entry name" value="Ribosomal_L18_L5e"/>
    <property type="match status" value="1"/>
</dbReference>
<dbReference type="SUPFAM" id="SSF53137">
    <property type="entry name" value="Translational machinery components"/>
    <property type="match status" value="1"/>
</dbReference>
<name>A0A1G2IW34_9BACT</name>
<keyword evidence="3 7" id="KW-0694">RNA-binding</keyword>
<comment type="similarity">
    <text evidence="1 7">Belongs to the universal ribosomal protein uL18 family.</text>
</comment>
<comment type="caution">
    <text evidence="8">The sequence shown here is derived from an EMBL/GenBank/DDBJ whole genome shotgun (WGS) entry which is preliminary data.</text>
</comment>
<keyword evidence="4 7" id="KW-0689">Ribosomal protein</keyword>
<dbReference type="GO" id="GO:0008097">
    <property type="term" value="F:5S rRNA binding"/>
    <property type="evidence" value="ECO:0007669"/>
    <property type="project" value="TreeGrafter"/>
</dbReference>
<organism evidence="8 9">
    <name type="scientific">Candidatus Staskawiczbacteria bacterium RIFOXYB1_FULL_37_44</name>
    <dbReference type="NCBI Taxonomy" id="1802223"/>
    <lineage>
        <taxon>Bacteria</taxon>
        <taxon>Candidatus Staskawicziibacteriota</taxon>
    </lineage>
</organism>
<keyword evidence="5 7" id="KW-0687">Ribonucleoprotein</keyword>
<dbReference type="InterPro" id="IPR057268">
    <property type="entry name" value="Ribosomal_L18"/>
</dbReference>
<evidence type="ECO:0000256" key="4">
    <source>
        <dbReference type="ARBA" id="ARBA00022980"/>
    </source>
</evidence>
<dbReference type="GO" id="GO:0006412">
    <property type="term" value="P:translation"/>
    <property type="evidence" value="ECO:0007669"/>
    <property type="project" value="UniProtKB-UniRule"/>
</dbReference>
<dbReference type="FunFam" id="3.30.420.100:FF:000001">
    <property type="entry name" value="50S ribosomal protein L18"/>
    <property type="match status" value="1"/>
</dbReference>
<dbReference type="GO" id="GO:0003735">
    <property type="term" value="F:structural constituent of ribosome"/>
    <property type="evidence" value="ECO:0007669"/>
    <property type="project" value="InterPro"/>
</dbReference>